<dbReference type="SFLD" id="SFLDG01140">
    <property type="entry name" value="C2.B:_Phosphomannomutase_and_P"/>
    <property type="match status" value="1"/>
</dbReference>
<dbReference type="InterPro" id="IPR023214">
    <property type="entry name" value="HAD_sf"/>
</dbReference>
<sequence>MKLIATDLDGTLLNSKNKISNENLTAIKEAQSKGIQIVIATGRAHYDVQAIIERDGLSNVWIIGANGATIHDPSGKQRHSVPMKKDTIKDVLDWLEDQHFYYEIFTNKAIYTPNNGRELIKIEIDRLKSSHPETNTKELIKATEKQYSQLGFEFIPSYKEIINKDDIEIYNILAFSFDDEKLNEGKERFSKRPEFSLVVSANHNFEIEDNQASKGLALERIADELRIPIDQTMAIGDSFNDLSMIERSGLGVAMGNARDEIKELSDRVTLTNSEDGVAYIIREVLS</sequence>
<dbReference type="SFLD" id="SFLDG01144">
    <property type="entry name" value="C2.B.4:_PGP_Like"/>
    <property type="match status" value="1"/>
</dbReference>
<dbReference type="CDD" id="cd07516">
    <property type="entry name" value="HAD_Pase"/>
    <property type="match status" value="1"/>
</dbReference>
<dbReference type="Gene3D" id="3.30.1240.10">
    <property type="match status" value="1"/>
</dbReference>
<dbReference type="Pfam" id="PF08282">
    <property type="entry name" value="Hydrolase_3"/>
    <property type="match status" value="1"/>
</dbReference>
<dbReference type="EMBL" id="WNHB01000030">
    <property type="protein sequence ID" value="MTT33212.1"/>
    <property type="molecule type" value="Genomic_DNA"/>
</dbReference>
<dbReference type="NCBIfam" id="TIGR01484">
    <property type="entry name" value="HAD-SF-IIB"/>
    <property type="match status" value="1"/>
</dbReference>
<dbReference type="AlphaFoldDB" id="A0A6N8CSQ0"/>
<keyword evidence="2" id="KW-1185">Reference proteome</keyword>
<keyword evidence="1" id="KW-0378">Hydrolase</keyword>
<dbReference type="GO" id="GO:0016791">
    <property type="term" value="F:phosphatase activity"/>
    <property type="evidence" value="ECO:0007669"/>
    <property type="project" value="UniProtKB-ARBA"/>
</dbReference>
<dbReference type="InterPro" id="IPR006379">
    <property type="entry name" value="HAD-SF_hydro_IIB"/>
</dbReference>
<organism evidence="1 2">
    <name type="scientific">Terrilactibacillus tamarindi</name>
    <dbReference type="NCBI Taxonomy" id="2599694"/>
    <lineage>
        <taxon>Bacteria</taxon>
        <taxon>Bacillati</taxon>
        <taxon>Bacillota</taxon>
        <taxon>Bacilli</taxon>
        <taxon>Bacillales</taxon>
        <taxon>Bacillaceae</taxon>
        <taxon>Terrilactibacillus</taxon>
    </lineage>
</organism>
<dbReference type="SUPFAM" id="SSF56784">
    <property type="entry name" value="HAD-like"/>
    <property type="match status" value="1"/>
</dbReference>
<dbReference type="Proteomes" id="UP000440978">
    <property type="component" value="Unassembled WGS sequence"/>
</dbReference>
<dbReference type="InterPro" id="IPR036412">
    <property type="entry name" value="HAD-like_sf"/>
</dbReference>
<dbReference type="PROSITE" id="PS01228">
    <property type="entry name" value="COF_1"/>
    <property type="match status" value="1"/>
</dbReference>
<evidence type="ECO:0000313" key="1">
    <source>
        <dbReference type="EMBL" id="MTT33212.1"/>
    </source>
</evidence>
<accession>A0A6N8CSQ0</accession>
<name>A0A6N8CSQ0_9BACI</name>
<dbReference type="Gene3D" id="3.40.50.1000">
    <property type="entry name" value="HAD superfamily/HAD-like"/>
    <property type="match status" value="1"/>
</dbReference>
<reference evidence="1 2" key="1">
    <citation type="submission" date="2019-11" db="EMBL/GenBank/DDBJ databases">
        <title>Terrilactibacillus tamarindus sp. nov. BCM23-1 isolated from bark of Tamarindus indica.</title>
        <authorList>
            <person name="Kingkaew E."/>
            <person name="Tanasupawat S."/>
        </authorList>
    </citation>
    <scope>NUCLEOTIDE SEQUENCE [LARGE SCALE GENOMIC DNA]</scope>
    <source>
        <strain evidence="1 2">BCM23-1</strain>
    </source>
</reference>
<proteinExistence type="predicted"/>
<gene>
    <name evidence="1" type="ORF">GMB86_14530</name>
</gene>
<evidence type="ECO:0000313" key="2">
    <source>
        <dbReference type="Proteomes" id="UP000440978"/>
    </source>
</evidence>
<dbReference type="GO" id="GO:0005829">
    <property type="term" value="C:cytosol"/>
    <property type="evidence" value="ECO:0007669"/>
    <property type="project" value="TreeGrafter"/>
</dbReference>
<dbReference type="PANTHER" id="PTHR10000">
    <property type="entry name" value="PHOSPHOSERINE PHOSPHATASE"/>
    <property type="match status" value="1"/>
</dbReference>
<dbReference type="GO" id="GO:0000287">
    <property type="term" value="F:magnesium ion binding"/>
    <property type="evidence" value="ECO:0007669"/>
    <property type="project" value="TreeGrafter"/>
</dbReference>
<dbReference type="PANTHER" id="PTHR10000:SF55">
    <property type="entry name" value="5-AMINO-6-(5-PHOSPHO-D-RIBITYLAMINO)URACIL PHOSPHATASE YCSE"/>
    <property type="match status" value="1"/>
</dbReference>
<protein>
    <submittedName>
        <fullName evidence="1">Cof-type HAD-IIB family hydrolase</fullName>
    </submittedName>
</protein>
<comment type="caution">
    <text evidence="1">The sequence shown here is derived from an EMBL/GenBank/DDBJ whole genome shotgun (WGS) entry which is preliminary data.</text>
</comment>
<dbReference type="OrthoDB" id="9806027at2"/>
<dbReference type="RefSeq" id="WP_155221125.1">
    <property type="nucleotide sequence ID" value="NZ_WNHB01000030.1"/>
</dbReference>
<dbReference type="SFLD" id="SFLDS00003">
    <property type="entry name" value="Haloacid_Dehalogenase"/>
    <property type="match status" value="1"/>
</dbReference>
<dbReference type="NCBIfam" id="TIGR00099">
    <property type="entry name" value="Cof-subfamily"/>
    <property type="match status" value="1"/>
</dbReference>
<dbReference type="InterPro" id="IPR000150">
    <property type="entry name" value="Cof"/>
</dbReference>